<organism evidence="2 3">
    <name type="scientific">Aldrovandia affinis</name>
    <dbReference type="NCBI Taxonomy" id="143900"/>
    <lineage>
        <taxon>Eukaryota</taxon>
        <taxon>Metazoa</taxon>
        <taxon>Chordata</taxon>
        <taxon>Craniata</taxon>
        <taxon>Vertebrata</taxon>
        <taxon>Euteleostomi</taxon>
        <taxon>Actinopterygii</taxon>
        <taxon>Neopterygii</taxon>
        <taxon>Teleostei</taxon>
        <taxon>Notacanthiformes</taxon>
        <taxon>Halosauridae</taxon>
        <taxon>Aldrovandia</taxon>
    </lineage>
</organism>
<gene>
    <name evidence="2" type="ORF">AAFF_G00268630</name>
</gene>
<name>A0AAD7WTL4_9TELE</name>
<keyword evidence="3" id="KW-1185">Reference proteome</keyword>
<dbReference type="EMBL" id="JAINUG010000037">
    <property type="protein sequence ID" value="KAJ8407819.1"/>
    <property type="molecule type" value="Genomic_DNA"/>
</dbReference>
<dbReference type="AlphaFoldDB" id="A0AAD7WTL4"/>
<accession>A0AAD7WTL4</accession>
<evidence type="ECO:0000256" key="1">
    <source>
        <dbReference type="SAM" id="MobiDB-lite"/>
    </source>
</evidence>
<evidence type="ECO:0000313" key="2">
    <source>
        <dbReference type="EMBL" id="KAJ8407819.1"/>
    </source>
</evidence>
<comment type="caution">
    <text evidence="2">The sequence shown here is derived from an EMBL/GenBank/DDBJ whole genome shotgun (WGS) entry which is preliminary data.</text>
</comment>
<protein>
    <submittedName>
        <fullName evidence="2">Uncharacterized protein</fullName>
    </submittedName>
</protein>
<feature type="region of interest" description="Disordered" evidence="1">
    <location>
        <begin position="56"/>
        <end position="80"/>
    </location>
</feature>
<evidence type="ECO:0000313" key="3">
    <source>
        <dbReference type="Proteomes" id="UP001221898"/>
    </source>
</evidence>
<dbReference type="Proteomes" id="UP001221898">
    <property type="component" value="Unassembled WGS sequence"/>
</dbReference>
<sequence>MGLGLGQTPGPVKTGLMRRAGSFHLPLPLSELWERDPGKPPPVTEQHRSVLSLQVHGRRPDKEGGCCSLRPGQEGTGFNP</sequence>
<proteinExistence type="predicted"/>
<reference evidence="2" key="1">
    <citation type="journal article" date="2023" name="Science">
        <title>Genome structures resolve the early diversification of teleost fishes.</title>
        <authorList>
            <person name="Parey E."/>
            <person name="Louis A."/>
            <person name="Montfort J."/>
            <person name="Bouchez O."/>
            <person name="Roques C."/>
            <person name="Iampietro C."/>
            <person name="Lluch J."/>
            <person name="Castinel A."/>
            <person name="Donnadieu C."/>
            <person name="Desvignes T."/>
            <person name="Floi Bucao C."/>
            <person name="Jouanno E."/>
            <person name="Wen M."/>
            <person name="Mejri S."/>
            <person name="Dirks R."/>
            <person name="Jansen H."/>
            <person name="Henkel C."/>
            <person name="Chen W.J."/>
            <person name="Zahm M."/>
            <person name="Cabau C."/>
            <person name="Klopp C."/>
            <person name="Thompson A.W."/>
            <person name="Robinson-Rechavi M."/>
            <person name="Braasch I."/>
            <person name="Lecointre G."/>
            <person name="Bobe J."/>
            <person name="Postlethwait J.H."/>
            <person name="Berthelot C."/>
            <person name="Roest Crollius H."/>
            <person name="Guiguen Y."/>
        </authorList>
    </citation>
    <scope>NUCLEOTIDE SEQUENCE</scope>
    <source>
        <strain evidence="2">NC1722</strain>
    </source>
</reference>